<name>A0A5D0IRM3_9FLAO</name>
<organism evidence="2 3">
    <name type="scientific">Seonamhaeicola marinus</name>
    <dbReference type="NCBI Taxonomy" id="1912246"/>
    <lineage>
        <taxon>Bacteria</taxon>
        <taxon>Pseudomonadati</taxon>
        <taxon>Bacteroidota</taxon>
        <taxon>Flavobacteriia</taxon>
        <taxon>Flavobacteriales</taxon>
        <taxon>Flavobacteriaceae</taxon>
    </lineage>
</organism>
<dbReference type="Proteomes" id="UP000323930">
    <property type="component" value="Unassembled WGS sequence"/>
</dbReference>
<evidence type="ECO:0000313" key="2">
    <source>
        <dbReference type="EMBL" id="TYA86553.1"/>
    </source>
</evidence>
<evidence type="ECO:0000256" key="1">
    <source>
        <dbReference type="SAM" id="Phobius"/>
    </source>
</evidence>
<protein>
    <submittedName>
        <fullName evidence="2">Sensor histidine kinase</fullName>
    </submittedName>
</protein>
<gene>
    <name evidence="2" type="ORF">FUA24_04830</name>
</gene>
<keyword evidence="1" id="KW-1133">Transmembrane helix</keyword>
<keyword evidence="2" id="KW-0418">Kinase</keyword>
<reference evidence="2 3" key="1">
    <citation type="submission" date="2019-08" db="EMBL/GenBank/DDBJ databases">
        <title>Seonamhaeicola sediminis sp. nov., isolated from marine sediment.</title>
        <authorList>
            <person name="Cao W.R."/>
        </authorList>
    </citation>
    <scope>NUCLEOTIDE SEQUENCE [LARGE SCALE GENOMIC DNA]</scope>
    <source>
        <strain evidence="2 3">B011</strain>
    </source>
</reference>
<evidence type="ECO:0000313" key="3">
    <source>
        <dbReference type="Proteomes" id="UP000323930"/>
    </source>
</evidence>
<dbReference type="GO" id="GO:0016301">
    <property type="term" value="F:kinase activity"/>
    <property type="evidence" value="ECO:0007669"/>
    <property type="project" value="UniProtKB-KW"/>
</dbReference>
<keyword evidence="1" id="KW-0472">Membrane</keyword>
<keyword evidence="1" id="KW-0812">Transmembrane</keyword>
<comment type="caution">
    <text evidence="2">The sequence shown here is derived from an EMBL/GenBank/DDBJ whole genome shotgun (WGS) entry which is preliminary data.</text>
</comment>
<dbReference type="EMBL" id="VSDQ01000344">
    <property type="protein sequence ID" value="TYA86553.1"/>
    <property type="molecule type" value="Genomic_DNA"/>
</dbReference>
<keyword evidence="2" id="KW-0808">Transferase</keyword>
<feature type="non-terminal residue" evidence="2">
    <location>
        <position position="49"/>
    </location>
</feature>
<feature type="transmembrane region" description="Helical" evidence="1">
    <location>
        <begin position="12"/>
        <end position="30"/>
    </location>
</feature>
<keyword evidence="3" id="KW-1185">Reference proteome</keyword>
<accession>A0A5D0IRM3</accession>
<dbReference type="AlphaFoldDB" id="A0A5D0IRM3"/>
<sequence length="49" mass="6186">MLFTKNQNTFRWIIIATSFIIVSVILWKTYEFFQHFKHEERVKMENWSF</sequence>
<proteinExistence type="predicted"/>